<keyword evidence="1" id="KW-0732">Signal</keyword>
<dbReference type="Proteomes" id="UP000176253">
    <property type="component" value="Unassembled WGS sequence"/>
</dbReference>
<dbReference type="AlphaFoldDB" id="A0A1F5ZZV4"/>
<evidence type="ECO:0008006" key="4">
    <source>
        <dbReference type="Google" id="ProtNLM"/>
    </source>
</evidence>
<dbReference type="STRING" id="1798383.A3D78_05855"/>
<reference evidence="2 3" key="1">
    <citation type="journal article" date="2016" name="Nat. Commun.">
        <title>Thousands of microbial genomes shed light on interconnected biogeochemical processes in an aquifer system.</title>
        <authorList>
            <person name="Anantharaman K."/>
            <person name="Brown C.T."/>
            <person name="Hug L.A."/>
            <person name="Sharon I."/>
            <person name="Castelle C.J."/>
            <person name="Probst A.J."/>
            <person name="Thomas B.C."/>
            <person name="Singh A."/>
            <person name="Wilkins M.J."/>
            <person name="Karaoz U."/>
            <person name="Brodie E.L."/>
            <person name="Williams K.H."/>
            <person name="Hubbard S.S."/>
            <person name="Banfield J.F."/>
        </authorList>
    </citation>
    <scope>NUCLEOTIDE SEQUENCE [LARGE SCALE GENOMIC DNA]</scope>
</reference>
<evidence type="ECO:0000256" key="1">
    <source>
        <dbReference type="SAM" id="SignalP"/>
    </source>
</evidence>
<feature type="chain" id="PRO_5009522942" description="PA domain-containing protein" evidence="1">
    <location>
        <begin position="32"/>
        <end position="134"/>
    </location>
</feature>
<name>A0A1F5ZZV4_9BACT</name>
<accession>A0A1F5ZZV4</accession>
<organism evidence="2 3">
    <name type="scientific">Candidatus Gottesmanbacteria bacterium RIFCSPHIGHO2_02_FULL_39_14</name>
    <dbReference type="NCBI Taxonomy" id="1798383"/>
    <lineage>
        <taxon>Bacteria</taxon>
        <taxon>Candidatus Gottesmaniibacteriota</taxon>
    </lineage>
</organism>
<sequence length="134" mass="14187">MYHERKLGLYPFLASLGIIAILLAGCAPALAQDPVYAPPARIETSVAADMEVDCTPATEEQIDDNDFQNSRFVLMIGNPGGGFFFPENPAQVKGSVDVDIWGCVATRSDGQPVDLKDPMQAGAAHGLALIVVGQ</sequence>
<comment type="caution">
    <text evidence="2">The sequence shown here is derived from an EMBL/GenBank/DDBJ whole genome shotgun (WGS) entry which is preliminary data.</text>
</comment>
<dbReference type="PROSITE" id="PS51257">
    <property type="entry name" value="PROKAR_LIPOPROTEIN"/>
    <property type="match status" value="1"/>
</dbReference>
<dbReference type="EMBL" id="MFJM01000025">
    <property type="protein sequence ID" value="OGG17978.1"/>
    <property type="molecule type" value="Genomic_DNA"/>
</dbReference>
<feature type="signal peptide" evidence="1">
    <location>
        <begin position="1"/>
        <end position="31"/>
    </location>
</feature>
<evidence type="ECO:0000313" key="2">
    <source>
        <dbReference type="EMBL" id="OGG17978.1"/>
    </source>
</evidence>
<proteinExistence type="predicted"/>
<evidence type="ECO:0000313" key="3">
    <source>
        <dbReference type="Proteomes" id="UP000176253"/>
    </source>
</evidence>
<gene>
    <name evidence="2" type="ORF">A3D78_05855</name>
</gene>
<protein>
    <recommendedName>
        <fullName evidence="4">PA domain-containing protein</fullName>
    </recommendedName>
</protein>